<sequence length="51" mass="5667">MTRASPISIQNQRTWNCSSASKSITTSTIRQSTTATTGRKLILVKDIRSRN</sequence>
<dbReference type="Proteomes" id="UP000053660">
    <property type="component" value="Unassembled WGS sequence"/>
</dbReference>
<protein>
    <submittedName>
        <fullName evidence="1">Uncharacterized protein</fullName>
    </submittedName>
</protein>
<reference evidence="1 2" key="1">
    <citation type="submission" date="2014-03" db="EMBL/GenBank/DDBJ databases">
        <title>Draft genome of the hookworm Oesophagostomum dentatum.</title>
        <authorList>
            <person name="Mitreva M."/>
        </authorList>
    </citation>
    <scope>NUCLEOTIDE SEQUENCE [LARGE SCALE GENOMIC DNA]</scope>
    <source>
        <strain evidence="1 2">OD-Hann</strain>
    </source>
</reference>
<gene>
    <name evidence="1" type="ORF">OESDEN_24362</name>
</gene>
<dbReference type="AlphaFoldDB" id="A0A0B1RTM8"/>
<dbReference type="EMBL" id="KN612172">
    <property type="protein sequence ID" value="KHJ76019.1"/>
    <property type="molecule type" value="Genomic_DNA"/>
</dbReference>
<organism evidence="1 2">
    <name type="scientific">Oesophagostomum dentatum</name>
    <name type="common">Nodular worm</name>
    <dbReference type="NCBI Taxonomy" id="61180"/>
    <lineage>
        <taxon>Eukaryota</taxon>
        <taxon>Metazoa</taxon>
        <taxon>Ecdysozoa</taxon>
        <taxon>Nematoda</taxon>
        <taxon>Chromadorea</taxon>
        <taxon>Rhabditida</taxon>
        <taxon>Rhabditina</taxon>
        <taxon>Rhabditomorpha</taxon>
        <taxon>Strongyloidea</taxon>
        <taxon>Strongylidae</taxon>
        <taxon>Oesophagostomum</taxon>
    </lineage>
</organism>
<proteinExistence type="predicted"/>
<evidence type="ECO:0000313" key="1">
    <source>
        <dbReference type="EMBL" id="KHJ76019.1"/>
    </source>
</evidence>
<evidence type="ECO:0000313" key="2">
    <source>
        <dbReference type="Proteomes" id="UP000053660"/>
    </source>
</evidence>
<name>A0A0B1RTM8_OESDE</name>
<accession>A0A0B1RTM8</accession>
<keyword evidence="2" id="KW-1185">Reference proteome</keyword>